<gene>
    <name evidence="9" type="primary">secE</name>
    <name evidence="11" type="ORF">HEB94_004414</name>
</gene>
<evidence type="ECO:0000313" key="11">
    <source>
        <dbReference type="EMBL" id="MBE1607566.1"/>
    </source>
</evidence>
<dbReference type="Proteomes" id="UP000638648">
    <property type="component" value="Unassembled WGS sequence"/>
</dbReference>
<evidence type="ECO:0000256" key="8">
    <source>
        <dbReference type="ARBA" id="ARBA00023136"/>
    </source>
</evidence>
<organism evidence="11 12">
    <name type="scientific">Actinopolymorpha pittospori</name>
    <dbReference type="NCBI Taxonomy" id="648752"/>
    <lineage>
        <taxon>Bacteria</taxon>
        <taxon>Bacillati</taxon>
        <taxon>Actinomycetota</taxon>
        <taxon>Actinomycetes</taxon>
        <taxon>Propionibacteriales</taxon>
        <taxon>Actinopolymorphaceae</taxon>
        <taxon>Actinopolymorpha</taxon>
    </lineage>
</organism>
<comment type="subunit">
    <text evidence="9">Component of the Sec protein translocase complex. Heterotrimer consisting of SecY, SecE and SecG subunits. The heterotrimers can form oligomers, although 1 heterotrimer is thought to be able to translocate proteins. Interacts with the ribosome. Interacts with SecDF, and other proteins may be involved. Interacts with SecA.</text>
</comment>
<comment type="caution">
    <text evidence="11">The sequence shown here is derived from an EMBL/GenBank/DDBJ whole genome shotgun (WGS) entry which is preliminary data.</text>
</comment>
<dbReference type="InterPro" id="IPR005807">
    <property type="entry name" value="SecE_bac"/>
</dbReference>
<dbReference type="EMBL" id="JADBEM010000001">
    <property type="protein sequence ID" value="MBE1607566.1"/>
    <property type="molecule type" value="Genomic_DNA"/>
</dbReference>
<evidence type="ECO:0000256" key="5">
    <source>
        <dbReference type="ARBA" id="ARBA00022927"/>
    </source>
</evidence>
<evidence type="ECO:0000256" key="3">
    <source>
        <dbReference type="ARBA" id="ARBA00022475"/>
    </source>
</evidence>
<keyword evidence="8 9" id="KW-0472">Membrane</keyword>
<comment type="similarity">
    <text evidence="9">Belongs to the SecE/SEC61-gamma family.</text>
</comment>
<dbReference type="InterPro" id="IPR038379">
    <property type="entry name" value="SecE_sf"/>
</dbReference>
<dbReference type="Gene3D" id="1.20.5.1030">
    <property type="entry name" value="Preprotein translocase secy subunit"/>
    <property type="match status" value="1"/>
</dbReference>
<evidence type="ECO:0000256" key="9">
    <source>
        <dbReference type="HAMAP-Rule" id="MF_00422"/>
    </source>
</evidence>
<dbReference type="GO" id="GO:0008320">
    <property type="term" value="F:protein transmembrane transporter activity"/>
    <property type="evidence" value="ECO:0007669"/>
    <property type="project" value="UniProtKB-UniRule"/>
</dbReference>
<evidence type="ECO:0000256" key="1">
    <source>
        <dbReference type="ARBA" id="ARBA00004370"/>
    </source>
</evidence>
<feature type="compositionally biased region" description="Basic and acidic residues" evidence="10">
    <location>
        <begin position="12"/>
        <end position="22"/>
    </location>
</feature>
<dbReference type="PANTHER" id="PTHR33910">
    <property type="entry name" value="PROTEIN TRANSLOCASE SUBUNIT SECE"/>
    <property type="match status" value="1"/>
</dbReference>
<dbReference type="GO" id="GO:0006605">
    <property type="term" value="P:protein targeting"/>
    <property type="evidence" value="ECO:0007669"/>
    <property type="project" value="UniProtKB-UniRule"/>
</dbReference>
<dbReference type="GO" id="GO:0009306">
    <property type="term" value="P:protein secretion"/>
    <property type="evidence" value="ECO:0007669"/>
    <property type="project" value="UniProtKB-UniRule"/>
</dbReference>
<sequence length="86" mass="9727">MTETRGSTATPERARPDKKGEGRQSAVARISLFYRQVIAELRKVIWPTRDQLTTYWVVVLVFVLVVMAIVSLLDLGIGSLMFRIFG</sequence>
<keyword evidence="5 9" id="KW-0653">Protein transport</keyword>
<evidence type="ECO:0000313" key="12">
    <source>
        <dbReference type="Proteomes" id="UP000638648"/>
    </source>
</evidence>
<name>A0A927MVC1_9ACTN</name>
<dbReference type="NCBIfam" id="TIGR00964">
    <property type="entry name" value="secE_bact"/>
    <property type="match status" value="1"/>
</dbReference>
<comment type="subcellular location">
    <subcellularLocation>
        <location evidence="9">Cell membrane</location>
        <topology evidence="9">Single-pass membrane protein</topology>
    </subcellularLocation>
    <subcellularLocation>
        <location evidence="1">Membrane</location>
    </subcellularLocation>
</comment>
<reference evidence="11" key="1">
    <citation type="submission" date="2020-10" db="EMBL/GenBank/DDBJ databases">
        <title>Sequencing the genomes of 1000 actinobacteria strains.</title>
        <authorList>
            <person name="Klenk H.-P."/>
        </authorList>
    </citation>
    <scope>NUCLEOTIDE SEQUENCE</scope>
    <source>
        <strain evidence="11">DSM 45354</strain>
    </source>
</reference>
<feature type="region of interest" description="Disordered" evidence="10">
    <location>
        <begin position="1"/>
        <end position="25"/>
    </location>
</feature>
<keyword evidence="2 9" id="KW-0813">Transport</keyword>
<dbReference type="GO" id="GO:0043952">
    <property type="term" value="P:protein transport by the Sec complex"/>
    <property type="evidence" value="ECO:0007669"/>
    <property type="project" value="UniProtKB-UniRule"/>
</dbReference>
<feature type="transmembrane region" description="Helical" evidence="9">
    <location>
        <begin position="55"/>
        <end position="82"/>
    </location>
</feature>
<dbReference type="PROSITE" id="PS01067">
    <property type="entry name" value="SECE_SEC61G"/>
    <property type="match status" value="1"/>
</dbReference>
<dbReference type="RefSeq" id="WP_192751493.1">
    <property type="nucleotide sequence ID" value="NZ_BAABJL010000207.1"/>
</dbReference>
<protein>
    <recommendedName>
        <fullName evidence="9">Protein translocase subunit SecE</fullName>
    </recommendedName>
</protein>
<keyword evidence="6 9" id="KW-1133">Transmembrane helix</keyword>
<keyword evidence="12" id="KW-1185">Reference proteome</keyword>
<evidence type="ECO:0000256" key="7">
    <source>
        <dbReference type="ARBA" id="ARBA00023010"/>
    </source>
</evidence>
<dbReference type="HAMAP" id="MF_00422">
    <property type="entry name" value="SecE"/>
    <property type="match status" value="1"/>
</dbReference>
<evidence type="ECO:0000256" key="6">
    <source>
        <dbReference type="ARBA" id="ARBA00022989"/>
    </source>
</evidence>
<dbReference type="PANTHER" id="PTHR33910:SF1">
    <property type="entry name" value="PROTEIN TRANSLOCASE SUBUNIT SECE"/>
    <property type="match status" value="1"/>
</dbReference>
<keyword evidence="3 9" id="KW-1003">Cell membrane</keyword>
<dbReference type="InterPro" id="IPR001901">
    <property type="entry name" value="Translocase_SecE/Sec61-g"/>
</dbReference>
<evidence type="ECO:0000256" key="10">
    <source>
        <dbReference type="SAM" id="MobiDB-lite"/>
    </source>
</evidence>
<accession>A0A927MVC1</accession>
<dbReference type="GO" id="GO:0005886">
    <property type="term" value="C:plasma membrane"/>
    <property type="evidence" value="ECO:0007669"/>
    <property type="project" value="UniProtKB-SubCell"/>
</dbReference>
<comment type="function">
    <text evidence="9">Essential subunit of the Sec protein translocation channel SecYEG. Clamps together the 2 halves of SecY. May contact the channel plug during translocation.</text>
</comment>
<evidence type="ECO:0000256" key="4">
    <source>
        <dbReference type="ARBA" id="ARBA00022692"/>
    </source>
</evidence>
<dbReference type="Pfam" id="PF00584">
    <property type="entry name" value="SecE"/>
    <property type="match status" value="1"/>
</dbReference>
<dbReference type="AlphaFoldDB" id="A0A927MVC1"/>
<keyword evidence="4 9" id="KW-0812">Transmembrane</keyword>
<evidence type="ECO:0000256" key="2">
    <source>
        <dbReference type="ARBA" id="ARBA00022448"/>
    </source>
</evidence>
<dbReference type="GO" id="GO:0065002">
    <property type="term" value="P:intracellular protein transmembrane transport"/>
    <property type="evidence" value="ECO:0007669"/>
    <property type="project" value="UniProtKB-UniRule"/>
</dbReference>
<keyword evidence="7 9" id="KW-0811">Translocation</keyword>
<proteinExistence type="inferred from homology"/>
<feature type="compositionally biased region" description="Polar residues" evidence="10">
    <location>
        <begin position="1"/>
        <end position="10"/>
    </location>
</feature>